<comment type="caution">
    <text evidence="12">The sequence shown here is derived from an EMBL/GenBank/DDBJ whole genome shotgun (WGS) entry which is preliminary data.</text>
</comment>
<dbReference type="InterPro" id="IPR036388">
    <property type="entry name" value="WH-like_DNA-bd_sf"/>
</dbReference>
<feature type="active site" description="Nucleophile; methyl group acceptor" evidence="9">
    <location>
        <position position="123"/>
    </location>
</feature>
<dbReference type="SUPFAM" id="SSF46767">
    <property type="entry name" value="Methylated DNA-protein cysteine methyltransferase, C-terminal domain"/>
    <property type="match status" value="1"/>
</dbReference>
<dbReference type="Pfam" id="PF01035">
    <property type="entry name" value="DNA_binding_1"/>
    <property type="match status" value="1"/>
</dbReference>
<proteinExistence type="inferred from homology"/>
<comment type="subcellular location">
    <subcellularLocation>
        <location evidence="9">Cytoplasm</location>
    </subcellularLocation>
</comment>
<dbReference type="RefSeq" id="WP_027318174.1">
    <property type="nucleotide sequence ID" value="NZ_ATZI01000022.1"/>
</dbReference>
<dbReference type="SUPFAM" id="SSF53155">
    <property type="entry name" value="Methylated DNA-protein cysteine methyltransferase domain"/>
    <property type="match status" value="1"/>
</dbReference>
<dbReference type="InterPro" id="IPR036631">
    <property type="entry name" value="MGMT_N_sf"/>
</dbReference>
<dbReference type="PROSITE" id="PS00374">
    <property type="entry name" value="MGMT"/>
    <property type="match status" value="1"/>
</dbReference>
<dbReference type="InterPro" id="IPR036217">
    <property type="entry name" value="MethylDNA_cys_MeTrfase_DNAb"/>
</dbReference>
<comment type="catalytic activity">
    <reaction evidence="8 9">
        <text>a 6-O-methyl-2'-deoxyguanosine in DNA + L-cysteinyl-[protein] = S-methyl-L-cysteinyl-[protein] + a 2'-deoxyguanosine in DNA</text>
        <dbReference type="Rhea" id="RHEA:24000"/>
        <dbReference type="Rhea" id="RHEA-COMP:10131"/>
        <dbReference type="Rhea" id="RHEA-COMP:10132"/>
        <dbReference type="Rhea" id="RHEA-COMP:11367"/>
        <dbReference type="Rhea" id="RHEA-COMP:11368"/>
        <dbReference type="ChEBI" id="CHEBI:29950"/>
        <dbReference type="ChEBI" id="CHEBI:82612"/>
        <dbReference type="ChEBI" id="CHEBI:85445"/>
        <dbReference type="ChEBI" id="CHEBI:85448"/>
        <dbReference type="EC" id="2.1.1.63"/>
    </reaction>
</comment>
<keyword evidence="4 9" id="KW-0489">Methyltransferase</keyword>
<dbReference type="PANTHER" id="PTHR10815">
    <property type="entry name" value="METHYLATED-DNA--PROTEIN-CYSTEINE METHYLTRANSFERASE"/>
    <property type="match status" value="1"/>
</dbReference>
<dbReference type="InterPro" id="IPR014048">
    <property type="entry name" value="MethylDNA_cys_MeTrfase_DNA-bd"/>
</dbReference>
<evidence type="ECO:0000256" key="7">
    <source>
        <dbReference type="ARBA" id="ARBA00023204"/>
    </source>
</evidence>
<organism evidence="12 13">
    <name type="scientific">Bacteroides graminisolvens DSM 19988 = JCM 15093</name>
    <dbReference type="NCBI Taxonomy" id="1121097"/>
    <lineage>
        <taxon>Bacteria</taxon>
        <taxon>Pseudomonadati</taxon>
        <taxon>Bacteroidota</taxon>
        <taxon>Bacteroidia</taxon>
        <taxon>Bacteroidales</taxon>
        <taxon>Bacteroidaceae</taxon>
        <taxon>Bacteroides</taxon>
    </lineage>
</organism>
<dbReference type="CDD" id="cd06445">
    <property type="entry name" value="ATase"/>
    <property type="match status" value="1"/>
</dbReference>
<feature type="domain" description="Methylated-DNA-[protein]-cysteine S-methyltransferase DNA binding" evidence="10">
    <location>
        <begin position="72"/>
        <end position="151"/>
    </location>
</feature>
<dbReference type="EMBL" id="BAJS01000027">
    <property type="protein sequence ID" value="GAK37717.1"/>
    <property type="molecule type" value="Genomic_DNA"/>
</dbReference>
<keyword evidence="7 9" id="KW-0234">DNA repair</keyword>
<dbReference type="GO" id="GO:0005737">
    <property type="term" value="C:cytoplasm"/>
    <property type="evidence" value="ECO:0007669"/>
    <property type="project" value="UniProtKB-SubCell"/>
</dbReference>
<evidence type="ECO:0000256" key="5">
    <source>
        <dbReference type="ARBA" id="ARBA00022679"/>
    </source>
</evidence>
<dbReference type="OrthoDB" id="9802228at2"/>
<keyword evidence="6 9" id="KW-0227">DNA damage</keyword>
<evidence type="ECO:0000256" key="1">
    <source>
        <dbReference type="ARBA" id="ARBA00001286"/>
    </source>
</evidence>
<evidence type="ECO:0000256" key="8">
    <source>
        <dbReference type="ARBA" id="ARBA00049348"/>
    </source>
</evidence>
<dbReference type="AlphaFoldDB" id="A0A069D5L7"/>
<evidence type="ECO:0000313" key="13">
    <source>
        <dbReference type="Proteomes" id="UP000027601"/>
    </source>
</evidence>
<evidence type="ECO:0000256" key="3">
    <source>
        <dbReference type="ARBA" id="ARBA00022490"/>
    </source>
</evidence>
<comment type="function">
    <text evidence="9">Involved in the cellular defense against the biological effects of O6-methylguanine (O6-MeG) and O4-methylthymine (O4-MeT) in DNA. Repairs the methylated nucleobase in DNA by stoichiometrically transferring the methyl group to a cysteine residue in the enzyme. This is a suicide reaction: the enzyme is irreversibly inactivated.</text>
</comment>
<evidence type="ECO:0000256" key="9">
    <source>
        <dbReference type="HAMAP-Rule" id="MF_00772"/>
    </source>
</evidence>
<evidence type="ECO:0000259" key="10">
    <source>
        <dbReference type="Pfam" id="PF01035"/>
    </source>
</evidence>
<dbReference type="GO" id="GO:0006307">
    <property type="term" value="P:DNA alkylation repair"/>
    <property type="evidence" value="ECO:0007669"/>
    <property type="project" value="UniProtKB-UniRule"/>
</dbReference>
<dbReference type="FunFam" id="1.10.10.10:FF:000214">
    <property type="entry name" value="Methylated-DNA--protein-cysteine methyltransferase"/>
    <property type="match status" value="1"/>
</dbReference>
<dbReference type="GO" id="GO:0003908">
    <property type="term" value="F:methylated-DNA-[protein]-cysteine S-methyltransferase activity"/>
    <property type="evidence" value="ECO:0007669"/>
    <property type="project" value="UniProtKB-UniRule"/>
</dbReference>
<dbReference type="Gene3D" id="1.10.10.10">
    <property type="entry name" value="Winged helix-like DNA-binding domain superfamily/Winged helix DNA-binding domain"/>
    <property type="match status" value="1"/>
</dbReference>
<sequence length="151" mass="17046">MINYYFYETIIGYLTISADEQGITDVSFGKRNPVHAVCEETPFIKQAVNELQEYFEGRRREFTVPLHPQGTDFQLRVWQVLRTIPYGKTWSYKQVATAAGNPKASRAVGMANNRNPIAIIIPCHRVIGANGRLVGYAGGLDVKEKLLEIEQ</sequence>
<dbReference type="Proteomes" id="UP000027601">
    <property type="component" value="Unassembled WGS sequence"/>
</dbReference>
<name>A0A069D5L7_9BACE</name>
<dbReference type="NCBIfam" id="TIGR00589">
    <property type="entry name" value="ogt"/>
    <property type="match status" value="1"/>
</dbReference>
<dbReference type="InterPro" id="IPR023546">
    <property type="entry name" value="MGMT"/>
</dbReference>
<gene>
    <name evidence="12" type="ORF">JCM15093_2988</name>
</gene>
<dbReference type="GO" id="GO:0032259">
    <property type="term" value="P:methylation"/>
    <property type="evidence" value="ECO:0007669"/>
    <property type="project" value="UniProtKB-KW"/>
</dbReference>
<protein>
    <recommendedName>
        <fullName evidence="9">Methylated-DNA--protein-cysteine methyltransferase</fullName>
        <ecNumber evidence="9">2.1.1.63</ecNumber>
    </recommendedName>
    <alternativeName>
        <fullName evidence="9">6-O-methylguanine-DNA methyltransferase</fullName>
        <shortName evidence="9">MGMT</shortName>
    </alternativeName>
    <alternativeName>
        <fullName evidence="9">O-6-methylguanine-DNA-alkyltransferase</fullName>
    </alternativeName>
</protein>
<accession>A0A069D5L7</accession>
<comment type="similarity">
    <text evidence="2 9">Belongs to the MGMT family.</text>
</comment>
<comment type="miscellaneous">
    <text evidence="9">This enzyme catalyzes only one turnover and therefore is not strictly catalytic. According to one definition, an enzyme is a biocatalyst that acts repeatedly and over many reaction cycles.</text>
</comment>
<feature type="domain" description="Methylguanine DNA methyltransferase ribonuclease-like" evidence="11">
    <location>
        <begin position="4"/>
        <end position="67"/>
    </location>
</feature>
<evidence type="ECO:0000259" key="11">
    <source>
        <dbReference type="Pfam" id="PF02870"/>
    </source>
</evidence>
<dbReference type="STRING" id="1121097.GCA_000428125_02980"/>
<dbReference type="PANTHER" id="PTHR10815:SF5">
    <property type="entry name" value="METHYLATED-DNA--PROTEIN-CYSTEINE METHYLTRANSFERASE"/>
    <property type="match status" value="1"/>
</dbReference>
<evidence type="ECO:0000256" key="2">
    <source>
        <dbReference type="ARBA" id="ARBA00008711"/>
    </source>
</evidence>
<dbReference type="EC" id="2.1.1.63" evidence="9"/>
<evidence type="ECO:0000256" key="6">
    <source>
        <dbReference type="ARBA" id="ARBA00022763"/>
    </source>
</evidence>
<evidence type="ECO:0000313" key="12">
    <source>
        <dbReference type="EMBL" id="GAK37717.1"/>
    </source>
</evidence>
<comment type="catalytic activity">
    <reaction evidence="1 9">
        <text>a 4-O-methyl-thymidine in DNA + L-cysteinyl-[protein] = a thymidine in DNA + S-methyl-L-cysteinyl-[protein]</text>
        <dbReference type="Rhea" id="RHEA:53428"/>
        <dbReference type="Rhea" id="RHEA-COMP:10131"/>
        <dbReference type="Rhea" id="RHEA-COMP:10132"/>
        <dbReference type="Rhea" id="RHEA-COMP:13555"/>
        <dbReference type="Rhea" id="RHEA-COMP:13556"/>
        <dbReference type="ChEBI" id="CHEBI:29950"/>
        <dbReference type="ChEBI" id="CHEBI:82612"/>
        <dbReference type="ChEBI" id="CHEBI:137386"/>
        <dbReference type="ChEBI" id="CHEBI:137387"/>
        <dbReference type="EC" id="2.1.1.63"/>
    </reaction>
</comment>
<dbReference type="Pfam" id="PF02870">
    <property type="entry name" value="Methyltransf_1N"/>
    <property type="match status" value="1"/>
</dbReference>
<keyword evidence="13" id="KW-1185">Reference proteome</keyword>
<dbReference type="HAMAP" id="MF_00772">
    <property type="entry name" value="OGT"/>
    <property type="match status" value="1"/>
</dbReference>
<dbReference type="InterPro" id="IPR001497">
    <property type="entry name" value="MethylDNA_cys_MeTrfase_AS"/>
</dbReference>
<keyword evidence="3 9" id="KW-0963">Cytoplasm</keyword>
<reference evidence="12 13" key="1">
    <citation type="journal article" date="2015" name="Microbes Environ.">
        <title>Distribution and evolution of nitrogen fixation genes in the phylum bacteroidetes.</title>
        <authorList>
            <person name="Inoue J."/>
            <person name="Oshima K."/>
            <person name="Suda W."/>
            <person name="Sakamoto M."/>
            <person name="Iino T."/>
            <person name="Noda S."/>
            <person name="Hongoh Y."/>
            <person name="Hattori M."/>
            <person name="Ohkuma M."/>
        </authorList>
    </citation>
    <scope>NUCLEOTIDE SEQUENCE [LARGE SCALE GENOMIC DNA]</scope>
    <source>
        <strain evidence="12 13">JCM 15093</strain>
    </source>
</reference>
<dbReference type="InterPro" id="IPR008332">
    <property type="entry name" value="MethylG_MeTrfase_N"/>
</dbReference>
<dbReference type="eggNOG" id="COG0350">
    <property type="taxonomic scope" value="Bacteria"/>
</dbReference>
<keyword evidence="5 9" id="KW-0808">Transferase</keyword>
<dbReference type="Gene3D" id="3.30.160.70">
    <property type="entry name" value="Methylated DNA-protein cysteine methyltransferase domain"/>
    <property type="match status" value="1"/>
</dbReference>
<evidence type="ECO:0000256" key="4">
    <source>
        <dbReference type="ARBA" id="ARBA00022603"/>
    </source>
</evidence>